<accession>A0A1Z4LYK3</accession>
<keyword evidence="1" id="KW-1133">Transmembrane helix</keyword>
<keyword evidence="1" id="KW-0812">Transmembrane</keyword>
<evidence type="ECO:0000313" key="3">
    <source>
        <dbReference type="Proteomes" id="UP000218418"/>
    </source>
</evidence>
<dbReference type="AlphaFoldDB" id="A0A1Z4LYK3"/>
<reference evidence="2 3" key="1">
    <citation type="submission" date="2017-06" db="EMBL/GenBank/DDBJ databases">
        <title>Genome sequencing of cyanobaciteial culture collection at National Institute for Environmental Studies (NIES).</title>
        <authorList>
            <person name="Hirose Y."/>
            <person name="Shimura Y."/>
            <person name="Fujisawa T."/>
            <person name="Nakamura Y."/>
            <person name="Kawachi M."/>
        </authorList>
    </citation>
    <scope>NUCLEOTIDE SEQUENCE [LARGE SCALE GENOMIC DNA]</scope>
    <source>
        <strain evidence="2 3">NIES-267</strain>
    </source>
</reference>
<protein>
    <submittedName>
        <fullName evidence="2">Uncharacterized protein</fullName>
    </submittedName>
</protein>
<keyword evidence="3" id="KW-1185">Reference proteome</keyword>
<organism evidence="2 3">
    <name type="scientific">Calothrix parasitica NIES-267</name>
    <dbReference type="NCBI Taxonomy" id="1973488"/>
    <lineage>
        <taxon>Bacteria</taxon>
        <taxon>Bacillati</taxon>
        <taxon>Cyanobacteriota</taxon>
        <taxon>Cyanophyceae</taxon>
        <taxon>Nostocales</taxon>
        <taxon>Calotrichaceae</taxon>
        <taxon>Calothrix</taxon>
    </lineage>
</organism>
<dbReference type="EMBL" id="AP018227">
    <property type="protein sequence ID" value="BAY86292.1"/>
    <property type="molecule type" value="Genomic_DNA"/>
</dbReference>
<name>A0A1Z4LYK3_9CYAN</name>
<proteinExistence type="predicted"/>
<dbReference type="Proteomes" id="UP000218418">
    <property type="component" value="Chromosome"/>
</dbReference>
<sequence length="79" mass="8764">MLVTNLFVPETRKKTNKAENKVDNAALVSWLFLIGSLLFVLDSGLEIIEGISLHSVIHLSASLLFTIGSILFLPRNQQQ</sequence>
<evidence type="ECO:0000256" key="1">
    <source>
        <dbReference type="SAM" id="Phobius"/>
    </source>
</evidence>
<keyword evidence="1" id="KW-0472">Membrane</keyword>
<feature type="transmembrane region" description="Helical" evidence="1">
    <location>
        <begin position="22"/>
        <end position="41"/>
    </location>
</feature>
<gene>
    <name evidence="2" type="ORF">NIES267_57980</name>
</gene>
<dbReference type="OrthoDB" id="582584at2"/>
<feature type="transmembrane region" description="Helical" evidence="1">
    <location>
        <begin position="53"/>
        <end position="73"/>
    </location>
</feature>
<evidence type="ECO:0000313" key="2">
    <source>
        <dbReference type="EMBL" id="BAY86292.1"/>
    </source>
</evidence>